<sequence length="388" mass="44386">PKQRNTFKPEIAFEAGGEDALVGNVNKLTVTPPGYPGAQRKGHLVFDACFESGNLGRVDYISEFEFDLFIRPDTCNPRFRVWFNFTVENVRETQRVIFNVVNFSKTKSLYRDGMSPVVKSTSRPKWLDLLTITNPERGKKLVFLTSRVHPGESPASFVCQGVIDFLVSQHPVAQVLRDHVIFKIVPMLNPDGVYLGNYRCSLMGFDLNRYWQDPSPWAHPTLHAVKQLIVQMNQDPRVNLEFYIDVHAHSTMLNGFMYGNVFEEEERVRRQAVFPRLLCHNAPDFSLSSTSFNRDTVKAGTGRRFLGGLLDDSSYCYTLEVSFYSYMTAGSTAAVPYTEETYMKLGRNVARTFLDYYKLNTLIKDNRPAHIQRLCLQLNKCLINTTLE</sequence>
<dbReference type="SUPFAM" id="SSF53187">
    <property type="entry name" value="Zn-dependent exopeptidases"/>
    <property type="match status" value="1"/>
</dbReference>
<dbReference type="Ensembl" id="ENSGMOT00000007201.2">
    <property type="protein sequence ID" value="ENSGMOP00000006999.2"/>
    <property type="gene ID" value="ENSGMOG00000006585.2"/>
</dbReference>
<evidence type="ECO:0000256" key="2">
    <source>
        <dbReference type="ARBA" id="ARBA00005988"/>
    </source>
</evidence>
<protein>
    <submittedName>
        <fullName evidence="5">AGBL carboxypeptidase 4</fullName>
    </submittedName>
</protein>
<organism evidence="5 6">
    <name type="scientific">Gadus morhua</name>
    <name type="common">Atlantic cod</name>
    <dbReference type="NCBI Taxonomy" id="8049"/>
    <lineage>
        <taxon>Eukaryota</taxon>
        <taxon>Metazoa</taxon>
        <taxon>Chordata</taxon>
        <taxon>Craniata</taxon>
        <taxon>Vertebrata</taxon>
        <taxon>Euteleostomi</taxon>
        <taxon>Actinopterygii</taxon>
        <taxon>Neopterygii</taxon>
        <taxon>Teleostei</taxon>
        <taxon>Neoteleostei</taxon>
        <taxon>Acanthomorphata</taxon>
        <taxon>Zeiogadaria</taxon>
        <taxon>Gadariae</taxon>
        <taxon>Gadiformes</taxon>
        <taxon>Gadoidei</taxon>
        <taxon>Gadidae</taxon>
        <taxon>Gadus</taxon>
    </lineage>
</organism>
<dbReference type="OMA" id="LRLWFNF"/>
<name>A0A8C4Z704_GADMO</name>
<keyword evidence="6" id="KW-1185">Reference proteome</keyword>
<feature type="active site" description="Proton donor/acceptor" evidence="3">
    <location>
        <position position="320"/>
    </location>
</feature>
<evidence type="ECO:0000313" key="5">
    <source>
        <dbReference type="Ensembl" id="ENSGMOP00000006999.2"/>
    </source>
</evidence>
<reference evidence="5" key="1">
    <citation type="submission" date="2025-08" db="UniProtKB">
        <authorList>
            <consortium name="Ensembl"/>
        </authorList>
    </citation>
    <scope>IDENTIFICATION</scope>
</reference>
<evidence type="ECO:0000256" key="1">
    <source>
        <dbReference type="ARBA" id="ARBA00001947"/>
    </source>
</evidence>
<comment type="similarity">
    <text evidence="2 3">Belongs to the peptidase M14 family.</text>
</comment>
<accession>A0A8C4Z704</accession>
<dbReference type="Gene3D" id="3.40.630.10">
    <property type="entry name" value="Zn peptidases"/>
    <property type="match status" value="1"/>
</dbReference>
<dbReference type="GeneTree" id="ENSGT00940000155042"/>
<comment type="cofactor">
    <cofactor evidence="1">
        <name>Zn(2+)</name>
        <dbReference type="ChEBI" id="CHEBI:29105"/>
    </cofactor>
</comment>
<dbReference type="Pfam" id="PF00246">
    <property type="entry name" value="Peptidase_M14"/>
    <property type="match status" value="1"/>
</dbReference>
<dbReference type="GO" id="GO:0004181">
    <property type="term" value="F:metallocarboxypeptidase activity"/>
    <property type="evidence" value="ECO:0007669"/>
    <property type="project" value="InterPro"/>
</dbReference>
<dbReference type="PANTHER" id="PTHR12756:SF9">
    <property type="entry name" value="CYTOSOLIC CARBOXYPEPTIDASE 6"/>
    <property type="match status" value="1"/>
</dbReference>
<feature type="domain" description="Peptidase M14" evidence="4">
    <location>
        <begin position="71"/>
        <end position="357"/>
    </location>
</feature>
<evidence type="ECO:0000256" key="3">
    <source>
        <dbReference type="PROSITE-ProRule" id="PRU01379"/>
    </source>
</evidence>
<dbReference type="AlphaFoldDB" id="A0A8C4Z704"/>
<proteinExistence type="inferred from homology"/>
<reference evidence="5" key="2">
    <citation type="submission" date="2025-09" db="UniProtKB">
        <authorList>
            <consortium name="Ensembl"/>
        </authorList>
    </citation>
    <scope>IDENTIFICATION</scope>
</reference>
<evidence type="ECO:0000313" key="6">
    <source>
        <dbReference type="Proteomes" id="UP000694546"/>
    </source>
</evidence>
<dbReference type="PROSITE" id="PS52035">
    <property type="entry name" value="PEPTIDASE_M14"/>
    <property type="match status" value="1"/>
</dbReference>
<dbReference type="InterPro" id="IPR000834">
    <property type="entry name" value="Peptidase_M14"/>
</dbReference>
<gene>
    <name evidence="5" type="primary">AGBL4</name>
</gene>
<dbReference type="GO" id="GO:0008270">
    <property type="term" value="F:zinc ion binding"/>
    <property type="evidence" value="ECO:0007669"/>
    <property type="project" value="InterPro"/>
</dbReference>
<dbReference type="Proteomes" id="UP000694546">
    <property type="component" value="Chromosome 12"/>
</dbReference>
<evidence type="ECO:0000259" key="4">
    <source>
        <dbReference type="PROSITE" id="PS52035"/>
    </source>
</evidence>
<dbReference type="CDD" id="cd06908">
    <property type="entry name" value="M14_AGBL4_like"/>
    <property type="match status" value="1"/>
</dbReference>
<dbReference type="GO" id="GO:0006508">
    <property type="term" value="P:proteolysis"/>
    <property type="evidence" value="ECO:0007669"/>
    <property type="project" value="InterPro"/>
</dbReference>
<dbReference type="PANTHER" id="PTHR12756">
    <property type="entry name" value="CYTOSOLIC CARBOXYPEPTIDASE"/>
    <property type="match status" value="1"/>
</dbReference>
<dbReference type="InterPro" id="IPR050821">
    <property type="entry name" value="Cytosolic_carboxypeptidase"/>
</dbReference>